<sequence length="120" mass="13908">MDFRDLDVWNLSMDLVEDVYKVTKALPKSEMFGLIDQMRRASISIPSNIAEGNGRQHSREYINFLYIALGSLLELITQTELARRLDYISSEQSLLITEKCTTINKMLRALIRAIKKDRVR</sequence>
<dbReference type="EMBL" id="LS974202">
    <property type="protein sequence ID" value="SSC13684.1"/>
    <property type="molecule type" value="Genomic_DNA"/>
</dbReference>
<dbReference type="AlphaFoldDB" id="A0A7Z7LGG3"/>
<name>A0A7Z7LGG3_9BACT</name>
<dbReference type="SUPFAM" id="SSF158446">
    <property type="entry name" value="IVS-encoded protein-like"/>
    <property type="match status" value="1"/>
</dbReference>
<organism evidence="1 2">
    <name type="scientific">Mesotoga infera</name>
    <dbReference type="NCBI Taxonomy" id="1236046"/>
    <lineage>
        <taxon>Bacteria</taxon>
        <taxon>Thermotogati</taxon>
        <taxon>Thermotogota</taxon>
        <taxon>Thermotogae</taxon>
        <taxon>Kosmotogales</taxon>
        <taxon>Kosmotogaceae</taxon>
        <taxon>Mesotoga</taxon>
    </lineage>
</organism>
<proteinExistence type="predicted"/>
<dbReference type="KEGG" id="minf:MESINF_2244"/>
<accession>A0A7Z7LGG3</accession>
<dbReference type="NCBIfam" id="TIGR02436">
    <property type="entry name" value="four helix bundle protein"/>
    <property type="match status" value="1"/>
</dbReference>
<reference evidence="1 2" key="1">
    <citation type="submission" date="2017-01" db="EMBL/GenBank/DDBJ databases">
        <authorList>
            <person name="Erauso G."/>
        </authorList>
    </citation>
    <scope>NUCLEOTIDE SEQUENCE [LARGE SCALE GENOMIC DNA]</scope>
    <source>
        <strain evidence="1">MESINF1</strain>
    </source>
</reference>
<dbReference type="NCBIfam" id="NF008911">
    <property type="entry name" value="PRK12275.1-2"/>
    <property type="match status" value="1"/>
</dbReference>
<dbReference type="InterPro" id="IPR012657">
    <property type="entry name" value="23S_rRNA-intervening_sequence"/>
</dbReference>
<evidence type="ECO:0000313" key="1">
    <source>
        <dbReference type="EMBL" id="SSC13684.1"/>
    </source>
</evidence>
<evidence type="ECO:0000313" key="2">
    <source>
        <dbReference type="Proteomes" id="UP000250796"/>
    </source>
</evidence>
<evidence type="ECO:0008006" key="3">
    <source>
        <dbReference type="Google" id="ProtNLM"/>
    </source>
</evidence>
<dbReference type="Pfam" id="PF05635">
    <property type="entry name" value="23S_rRNA_IVP"/>
    <property type="match status" value="1"/>
</dbReference>
<dbReference type="InterPro" id="IPR036583">
    <property type="entry name" value="23S_rRNA_IVS_sf"/>
</dbReference>
<dbReference type="PANTHER" id="PTHR38471:SF2">
    <property type="entry name" value="FOUR HELIX BUNDLE PROTEIN"/>
    <property type="match status" value="1"/>
</dbReference>
<dbReference type="RefSeq" id="WP_169699805.1">
    <property type="nucleotide sequence ID" value="NZ_LS974202.1"/>
</dbReference>
<dbReference type="Gene3D" id="1.20.1440.60">
    <property type="entry name" value="23S rRNA-intervening sequence"/>
    <property type="match status" value="1"/>
</dbReference>
<dbReference type="Proteomes" id="UP000250796">
    <property type="component" value="Chromosome MESINF"/>
</dbReference>
<dbReference type="CDD" id="cd16377">
    <property type="entry name" value="23S_rRNA_IVP_like"/>
    <property type="match status" value="1"/>
</dbReference>
<protein>
    <recommendedName>
        <fullName evidence="3">Four helix bundle protein</fullName>
    </recommendedName>
</protein>
<gene>
    <name evidence="1" type="ORF">MESINF_2244</name>
</gene>
<keyword evidence="2" id="KW-1185">Reference proteome</keyword>
<dbReference type="PANTHER" id="PTHR38471">
    <property type="entry name" value="FOUR HELIX BUNDLE PROTEIN"/>
    <property type="match status" value="1"/>
</dbReference>